<feature type="binding site" evidence="7">
    <location>
        <begin position="197"/>
        <end position="200"/>
    </location>
    <ligand>
        <name>substrate</name>
    </ligand>
</feature>
<feature type="binding site" evidence="7">
    <location>
        <position position="121"/>
    </location>
    <ligand>
        <name>S-adenosyl-L-methionine</name>
        <dbReference type="ChEBI" id="CHEBI:59789"/>
    </ligand>
</feature>
<evidence type="ECO:0000313" key="8">
    <source>
        <dbReference type="EMBL" id="MFD2572169.1"/>
    </source>
</evidence>
<comment type="similarity">
    <text evidence="7">Belongs to the class I-like SAM-binding methyltransferase superfamily. TrmB family.</text>
</comment>
<name>A0ABW5M672_9BACT</name>
<dbReference type="Proteomes" id="UP001597469">
    <property type="component" value="Unassembled WGS sequence"/>
</dbReference>
<keyword evidence="5 7" id="KW-0949">S-adenosyl-L-methionine</keyword>
<dbReference type="SUPFAM" id="SSF53335">
    <property type="entry name" value="S-adenosyl-L-methionine-dependent methyltransferases"/>
    <property type="match status" value="1"/>
</dbReference>
<dbReference type="NCBIfam" id="TIGR00091">
    <property type="entry name" value="tRNA (guanosine(46)-N7)-methyltransferase TrmB"/>
    <property type="match status" value="1"/>
</dbReference>
<dbReference type="PANTHER" id="PTHR23417:SF14">
    <property type="entry name" value="PENTACOTRIPEPTIDE-REPEAT REGION OF PRORP DOMAIN-CONTAINING PROTEIN"/>
    <property type="match status" value="1"/>
</dbReference>
<evidence type="ECO:0000256" key="1">
    <source>
        <dbReference type="ARBA" id="ARBA00000142"/>
    </source>
</evidence>
<dbReference type="Gene3D" id="3.40.50.150">
    <property type="entry name" value="Vaccinia Virus protein VP39"/>
    <property type="match status" value="1"/>
</dbReference>
<dbReference type="CDD" id="cd02440">
    <property type="entry name" value="AdoMet_MTases"/>
    <property type="match status" value="1"/>
</dbReference>
<reference evidence="9" key="1">
    <citation type="journal article" date="2019" name="Int. J. Syst. Evol. Microbiol.">
        <title>The Global Catalogue of Microorganisms (GCM) 10K type strain sequencing project: providing services to taxonomists for standard genome sequencing and annotation.</title>
        <authorList>
            <consortium name="The Broad Institute Genomics Platform"/>
            <consortium name="The Broad Institute Genome Sequencing Center for Infectious Disease"/>
            <person name="Wu L."/>
            <person name="Ma J."/>
        </authorList>
    </citation>
    <scope>NUCLEOTIDE SEQUENCE [LARGE SCALE GENOMIC DNA]</scope>
    <source>
        <strain evidence="9">KCTC 42805</strain>
    </source>
</reference>
<dbReference type="EC" id="2.1.1.33" evidence="7"/>
<evidence type="ECO:0000256" key="7">
    <source>
        <dbReference type="HAMAP-Rule" id="MF_01057"/>
    </source>
</evidence>
<evidence type="ECO:0000313" key="9">
    <source>
        <dbReference type="Proteomes" id="UP001597469"/>
    </source>
</evidence>
<gene>
    <name evidence="7 8" type="primary">trmB</name>
    <name evidence="8" type="ORF">ACFSUS_16110</name>
</gene>
<feature type="binding site" evidence="7">
    <location>
        <position position="47"/>
    </location>
    <ligand>
        <name>S-adenosyl-L-methionine</name>
        <dbReference type="ChEBI" id="CHEBI:59789"/>
    </ligand>
</feature>
<evidence type="ECO:0000256" key="2">
    <source>
        <dbReference type="ARBA" id="ARBA00003015"/>
    </source>
</evidence>
<dbReference type="PROSITE" id="PS51625">
    <property type="entry name" value="SAM_MT_TRMB"/>
    <property type="match status" value="1"/>
</dbReference>
<dbReference type="Pfam" id="PF02390">
    <property type="entry name" value="Methyltransf_4"/>
    <property type="match status" value="1"/>
</dbReference>
<dbReference type="GO" id="GO:0008176">
    <property type="term" value="F:tRNA (guanine(46)-N7)-methyltransferase activity"/>
    <property type="evidence" value="ECO:0007669"/>
    <property type="project" value="UniProtKB-EC"/>
</dbReference>
<evidence type="ECO:0000256" key="5">
    <source>
        <dbReference type="ARBA" id="ARBA00022691"/>
    </source>
</evidence>
<comment type="pathway">
    <text evidence="7">tRNA modification; N(7)-methylguanine-tRNA biosynthesis.</text>
</comment>
<evidence type="ECO:0000256" key="3">
    <source>
        <dbReference type="ARBA" id="ARBA00022603"/>
    </source>
</evidence>
<keyword evidence="4 7" id="KW-0808">Transferase</keyword>
<evidence type="ECO:0000256" key="6">
    <source>
        <dbReference type="ARBA" id="ARBA00022694"/>
    </source>
</evidence>
<dbReference type="HAMAP" id="MF_01057">
    <property type="entry name" value="tRNA_methyltr_TrmB"/>
    <property type="match status" value="1"/>
</dbReference>
<accession>A0ABW5M672</accession>
<dbReference type="RefSeq" id="WP_381524316.1">
    <property type="nucleotide sequence ID" value="NZ_JBHULN010000009.1"/>
</dbReference>
<feature type="binding site" evidence="7">
    <location>
        <position position="157"/>
    </location>
    <ligand>
        <name>substrate</name>
    </ligand>
</feature>
<dbReference type="PANTHER" id="PTHR23417">
    <property type="entry name" value="3-DEOXY-D-MANNO-OCTULOSONIC-ACID TRANSFERASE/TRNA GUANINE-N 7 - -METHYLTRANSFERASE"/>
    <property type="match status" value="1"/>
</dbReference>
<dbReference type="InterPro" id="IPR055361">
    <property type="entry name" value="tRNA_methyltr_TrmB_bact"/>
</dbReference>
<dbReference type="InterPro" id="IPR003358">
    <property type="entry name" value="tRNA_(Gua-N-7)_MeTrfase_Trmb"/>
</dbReference>
<protein>
    <recommendedName>
        <fullName evidence="7">tRNA (guanine-N(7)-)-methyltransferase</fullName>
        <ecNumber evidence="7">2.1.1.33</ecNumber>
    </recommendedName>
    <alternativeName>
        <fullName evidence="7">tRNA (guanine(46)-N(7))-methyltransferase</fullName>
    </alternativeName>
    <alternativeName>
        <fullName evidence="7">tRNA(m7G46)-methyltransferase</fullName>
    </alternativeName>
</protein>
<dbReference type="NCBIfam" id="NF001080">
    <property type="entry name" value="PRK00121.2-2"/>
    <property type="match status" value="1"/>
</dbReference>
<feature type="binding site" evidence="7">
    <location>
        <position position="99"/>
    </location>
    <ligand>
        <name>S-adenosyl-L-methionine</name>
        <dbReference type="ChEBI" id="CHEBI:59789"/>
    </ligand>
</feature>
<keyword evidence="9" id="KW-1185">Reference proteome</keyword>
<comment type="caution">
    <text evidence="7">Lacks conserved residue(s) required for the propagation of feature annotation.</text>
</comment>
<keyword evidence="3 7" id="KW-0489">Methyltransferase</keyword>
<keyword evidence="6 7" id="KW-0819">tRNA processing</keyword>
<evidence type="ECO:0000256" key="4">
    <source>
        <dbReference type="ARBA" id="ARBA00022679"/>
    </source>
</evidence>
<comment type="caution">
    <text evidence="8">The sequence shown here is derived from an EMBL/GenBank/DDBJ whole genome shotgun (WGS) entry which is preliminary data.</text>
</comment>
<comment type="function">
    <text evidence="2 7">Catalyzes the formation of N(7)-methylguanine at position 46 (m7G46) in tRNA.</text>
</comment>
<proteinExistence type="inferred from homology"/>
<organism evidence="8 9">
    <name type="scientific">Spirosoma soli</name>
    <dbReference type="NCBI Taxonomy" id="1770529"/>
    <lineage>
        <taxon>Bacteria</taxon>
        <taxon>Pseudomonadati</taxon>
        <taxon>Bacteroidota</taxon>
        <taxon>Cytophagia</taxon>
        <taxon>Cytophagales</taxon>
        <taxon>Cytophagaceae</taxon>
        <taxon>Spirosoma</taxon>
    </lineage>
</organism>
<dbReference type="InterPro" id="IPR029063">
    <property type="entry name" value="SAM-dependent_MTases_sf"/>
</dbReference>
<comment type="catalytic activity">
    <reaction evidence="1 7">
        <text>guanosine(46) in tRNA + S-adenosyl-L-methionine = N(7)-methylguanosine(46) in tRNA + S-adenosyl-L-homocysteine</text>
        <dbReference type="Rhea" id="RHEA:42708"/>
        <dbReference type="Rhea" id="RHEA-COMP:10188"/>
        <dbReference type="Rhea" id="RHEA-COMP:10189"/>
        <dbReference type="ChEBI" id="CHEBI:57856"/>
        <dbReference type="ChEBI" id="CHEBI:59789"/>
        <dbReference type="ChEBI" id="CHEBI:74269"/>
        <dbReference type="ChEBI" id="CHEBI:74480"/>
        <dbReference type="EC" id="2.1.1.33"/>
    </reaction>
</comment>
<sequence length="230" mass="26589">MTRRKQHRFLQNAESSNVIEVSKPLYKTIRGKWRSDYFKNDNPIVLELACGKGEYTVGLAQAFPDKNFIGVDIKGDRIARGSQAAQSLGLANVAFLRTDINYLQEFFEEGEVSELWITFPDPQPRPKQEKHRLTHPRFLTVYKSVLIRNGTLHLKTDNPQFFAYSLDKVRELGFNNLQYTTDLYSSPLNDLHLGIKTRYEKLFFDKGFTINYLQCKTGEDCKSTPVLHCK</sequence>
<dbReference type="EMBL" id="JBHULN010000009">
    <property type="protein sequence ID" value="MFD2572169.1"/>
    <property type="molecule type" value="Genomic_DNA"/>
</dbReference>
<feature type="binding site" evidence="7">
    <location>
        <position position="72"/>
    </location>
    <ligand>
        <name>S-adenosyl-L-methionine</name>
        <dbReference type="ChEBI" id="CHEBI:59789"/>
    </ligand>
</feature>